<dbReference type="InterPro" id="IPR027417">
    <property type="entry name" value="P-loop_NTPase"/>
</dbReference>
<dbReference type="PANTHER" id="PTHR42781:SF1">
    <property type="entry name" value="THIAMINE IMPORT ATP-BINDING PROTEIN THIQ"/>
    <property type="match status" value="1"/>
</dbReference>
<evidence type="ECO:0000256" key="1">
    <source>
        <dbReference type="ARBA" id="ARBA00022448"/>
    </source>
</evidence>
<keyword evidence="3" id="KW-0997">Cell inner membrane</keyword>
<dbReference type="PROSITE" id="PS00211">
    <property type="entry name" value="ABC_TRANSPORTER_1"/>
    <property type="match status" value="1"/>
</dbReference>
<evidence type="ECO:0000313" key="9">
    <source>
        <dbReference type="Proteomes" id="UP000269591"/>
    </source>
</evidence>
<evidence type="ECO:0000313" key="8">
    <source>
        <dbReference type="EMBL" id="RNL40667.1"/>
    </source>
</evidence>
<dbReference type="Pfam" id="PF00005">
    <property type="entry name" value="ABC_tran"/>
    <property type="match status" value="1"/>
</dbReference>
<gene>
    <name evidence="8" type="ORF">DMP06_04395</name>
</gene>
<dbReference type="SUPFAM" id="SSF52540">
    <property type="entry name" value="P-loop containing nucleoside triphosphate hydrolases"/>
    <property type="match status" value="1"/>
</dbReference>
<evidence type="ECO:0000259" key="7">
    <source>
        <dbReference type="Pfam" id="PF00005"/>
    </source>
</evidence>
<keyword evidence="2" id="KW-1003">Cell membrane</keyword>
<dbReference type="GO" id="GO:0005524">
    <property type="term" value="F:ATP binding"/>
    <property type="evidence" value="ECO:0007669"/>
    <property type="project" value="InterPro"/>
</dbReference>
<accession>A0A3N0B0M5</accession>
<dbReference type="Gene3D" id="3.40.50.300">
    <property type="entry name" value="P-loop containing nucleotide triphosphate hydrolases"/>
    <property type="match status" value="1"/>
</dbReference>
<keyword evidence="1" id="KW-0813">Transport</keyword>
<sequence length="213" mass="22581">MAPSGFGKTTLLRMAAGLEAPDEGSVSLFRIHRDGESGSSYQEGPACNSCAADPRPSSLRGATSGANALPRHGGAGARPRSVREVPRVSMVFQEDRLIEHLDALANARLALHPRDAAWAEAPSLLEALGVGECIGRPARACSGGQRRRIALARALLAPHDILLLDEPFSGLDSRSRETVAAIVRDCEEGRTLIVATHDPYEAELLSSCVVRLA</sequence>
<evidence type="ECO:0000256" key="5">
    <source>
        <dbReference type="ARBA" id="ARBA00023136"/>
    </source>
</evidence>
<dbReference type="AlphaFoldDB" id="A0A3N0B0M5"/>
<dbReference type="Proteomes" id="UP000269591">
    <property type="component" value="Unassembled WGS sequence"/>
</dbReference>
<dbReference type="PANTHER" id="PTHR42781">
    <property type="entry name" value="SPERMIDINE/PUTRESCINE IMPORT ATP-BINDING PROTEIN POTA"/>
    <property type="match status" value="1"/>
</dbReference>
<keyword evidence="9" id="KW-1185">Reference proteome</keyword>
<keyword evidence="5" id="KW-0472">Membrane</keyword>
<reference evidence="9" key="1">
    <citation type="submission" date="2018-05" db="EMBL/GenBank/DDBJ databases">
        <title>Genome Sequencing of selected type strains of the family Eggerthellaceae.</title>
        <authorList>
            <person name="Danylec N."/>
            <person name="Stoll D.A."/>
            <person name="Doetsch A."/>
            <person name="Huch M."/>
        </authorList>
    </citation>
    <scope>NUCLEOTIDE SEQUENCE [LARGE SCALE GENOMIC DNA]</scope>
    <source>
        <strain evidence="9">DSM 24851</strain>
    </source>
</reference>
<organism evidence="8 9">
    <name type="scientific">Slackia equolifaciens</name>
    <dbReference type="NCBI Taxonomy" id="498718"/>
    <lineage>
        <taxon>Bacteria</taxon>
        <taxon>Bacillati</taxon>
        <taxon>Actinomycetota</taxon>
        <taxon>Coriobacteriia</taxon>
        <taxon>Eggerthellales</taxon>
        <taxon>Eggerthellaceae</taxon>
        <taxon>Slackia</taxon>
    </lineage>
</organism>
<evidence type="ECO:0000256" key="3">
    <source>
        <dbReference type="ARBA" id="ARBA00022519"/>
    </source>
</evidence>
<evidence type="ECO:0000256" key="4">
    <source>
        <dbReference type="ARBA" id="ARBA00022967"/>
    </source>
</evidence>
<dbReference type="EMBL" id="QIBX01000005">
    <property type="protein sequence ID" value="RNL40667.1"/>
    <property type="molecule type" value="Genomic_DNA"/>
</dbReference>
<feature type="region of interest" description="Disordered" evidence="6">
    <location>
        <begin position="36"/>
        <end position="82"/>
    </location>
</feature>
<protein>
    <recommendedName>
        <fullName evidence="7">ABC transporter domain-containing protein</fullName>
    </recommendedName>
</protein>
<dbReference type="GO" id="GO:0016887">
    <property type="term" value="F:ATP hydrolysis activity"/>
    <property type="evidence" value="ECO:0007669"/>
    <property type="project" value="InterPro"/>
</dbReference>
<comment type="caution">
    <text evidence="8">The sequence shown here is derived from an EMBL/GenBank/DDBJ whole genome shotgun (WGS) entry which is preliminary data.</text>
</comment>
<evidence type="ECO:0000256" key="2">
    <source>
        <dbReference type="ARBA" id="ARBA00022475"/>
    </source>
</evidence>
<evidence type="ECO:0000256" key="6">
    <source>
        <dbReference type="SAM" id="MobiDB-lite"/>
    </source>
</evidence>
<proteinExistence type="predicted"/>
<feature type="domain" description="ABC transporter" evidence="7">
    <location>
        <begin position="87"/>
        <end position="168"/>
    </location>
</feature>
<dbReference type="InterPro" id="IPR003439">
    <property type="entry name" value="ABC_transporter-like_ATP-bd"/>
</dbReference>
<dbReference type="InterPro" id="IPR017871">
    <property type="entry name" value="ABC_transporter-like_CS"/>
</dbReference>
<keyword evidence="4" id="KW-1278">Translocase</keyword>
<dbReference type="InterPro" id="IPR050093">
    <property type="entry name" value="ABC_SmlMolc_Importer"/>
</dbReference>
<name>A0A3N0B0M5_9ACTN</name>